<proteinExistence type="predicted"/>
<evidence type="ECO:0000313" key="2">
    <source>
        <dbReference type="Proteomes" id="UP001107558"/>
    </source>
</evidence>
<comment type="caution">
    <text evidence="1">The sequence shown here is derived from an EMBL/GenBank/DDBJ whole genome shotgun (WGS) entry which is preliminary data.</text>
</comment>
<keyword evidence="2" id="KW-1185">Reference proteome</keyword>
<reference evidence="1" key="1">
    <citation type="submission" date="2021-03" db="EMBL/GenBank/DDBJ databases">
        <title>Chromosome level genome of the anhydrobiotic midge Polypedilum vanderplanki.</title>
        <authorList>
            <person name="Yoshida Y."/>
            <person name="Kikawada T."/>
            <person name="Gusev O."/>
        </authorList>
    </citation>
    <scope>NUCLEOTIDE SEQUENCE</scope>
    <source>
        <strain evidence="1">NIAS01</strain>
        <tissue evidence="1">Whole body or cell culture</tissue>
    </source>
</reference>
<name>A0A9J6CPI2_POLVA</name>
<accession>A0A9J6CPI2</accession>
<dbReference type="Proteomes" id="UP001107558">
    <property type="component" value="Chromosome 1"/>
</dbReference>
<gene>
    <name evidence="1" type="ORF">PVAND_013456</name>
</gene>
<evidence type="ECO:0000313" key="1">
    <source>
        <dbReference type="EMBL" id="KAG5684218.1"/>
    </source>
</evidence>
<dbReference type="OrthoDB" id="4096362at2759"/>
<dbReference type="EMBL" id="JADBJN010000001">
    <property type="protein sequence ID" value="KAG5684218.1"/>
    <property type="molecule type" value="Genomic_DNA"/>
</dbReference>
<organism evidence="1 2">
    <name type="scientific">Polypedilum vanderplanki</name>
    <name type="common">Sleeping chironomid midge</name>
    <dbReference type="NCBI Taxonomy" id="319348"/>
    <lineage>
        <taxon>Eukaryota</taxon>
        <taxon>Metazoa</taxon>
        <taxon>Ecdysozoa</taxon>
        <taxon>Arthropoda</taxon>
        <taxon>Hexapoda</taxon>
        <taxon>Insecta</taxon>
        <taxon>Pterygota</taxon>
        <taxon>Neoptera</taxon>
        <taxon>Endopterygota</taxon>
        <taxon>Diptera</taxon>
        <taxon>Nematocera</taxon>
        <taxon>Chironomoidea</taxon>
        <taxon>Chironomidae</taxon>
        <taxon>Chironominae</taxon>
        <taxon>Polypedilum</taxon>
        <taxon>Polypedilum</taxon>
    </lineage>
</organism>
<dbReference type="AlphaFoldDB" id="A0A9J6CPI2"/>
<sequence length="273" mass="30528">MHQQQQNQMMLHQQQSGLPPLYPNGSPQRRFLSEGELLARTTSNGLSIGNELSYVNRTNNTVDNIRELAGSPQRGVYNWKDNSPPGQLPQSQIPGMYTVVQQPGQPQMQTVNNNNVLMGRPPLPNQQQYIQNQNNMNMTVVTSAQQQQQQQQQPNMRQSNVSNIINSIAASSSSNATGGYHPAMRGGVQVFPPQINASPQVKRKQTPTRPISFVRALEMANSIEMTNVQQNQQPNDQQLELNKSNDNPNIQHQQQIADRGSVYDMGVNYEISV</sequence>
<protein>
    <submittedName>
        <fullName evidence="1">Uncharacterized protein</fullName>
    </submittedName>
</protein>